<dbReference type="Proteomes" id="UP001603857">
    <property type="component" value="Unassembled WGS sequence"/>
</dbReference>
<feature type="compositionally biased region" description="Polar residues" evidence="1">
    <location>
        <begin position="43"/>
        <end position="57"/>
    </location>
</feature>
<dbReference type="AlphaFoldDB" id="A0ABD1NIK4"/>
<gene>
    <name evidence="2" type="ORF">Fmac_001967</name>
</gene>
<comment type="caution">
    <text evidence="2">The sequence shown here is derived from an EMBL/GenBank/DDBJ whole genome shotgun (WGS) entry which is preliminary data.</text>
</comment>
<evidence type="ECO:0000256" key="1">
    <source>
        <dbReference type="SAM" id="MobiDB-lite"/>
    </source>
</evidence>
<accession>A0ABD1NIK4</accession>
<organism evidence="2 3">
    <name type="scientific">Flemingia macrophylla</name>
    <dbReference type="NCBI Taxonomy" id="520843"/>
    <lineage>
        <taxon>Eukaryota</taxon>
        <taxon>Viridiplantae</taxon>
        <taxon>Streptophyta</taxon>
        <taxon>Embryophyta</taxon>
        <taxon>Tracheophyta</taxon>
        <taxon>Spermatophyta</taxon>
        <taxon>Magnoliopsida</taxon>
        <taxon>eudicotyledons</taxon>
        <taxon>Gunneridae</taxon>
        <taxon>Pentapetalae</taxon>
        <taxon>rosids</taxon>
        <taxon>fabids</taxon>
        <taxon>Fabales</taxon>
        <taxon>Fabaceae</taxon>
        <taxon>Papilionoideae</taxon>
        <taxon>50 kb inversion clade</taxon>
        <taxon>NPAAA clade</taxon>
        <taxon>indigoferoid/millettioid clade</taxon>
        <taxon>Phaseoleae</taxon>
        <taxon>Flemingia</taxon>
    </lineage>
</organism>
<reference evidence="2 3" key="1">
    <citation type="submission" date="2024-08" db="EMBL/GenBank/DDBJ databases">
        <title>Insights into the chromosomal genome structure of Flemingia macrophylla.</title>
        <authorList>
            <person name="Ding Y."/>
            <person name="Zhao Y."/>
            <person name="Bi W."/>
            <person name="Wu M."/>
            <person name="Zhao G."/>
            <person name="Gong Y."/>
            <person name="Li W."/>
            <person name="Zhang P."/>
        </authorList>
    </citation>
    <scope>NUCLEOTIDE SEQUENCE [LARGE SCALE GENOMIC DNA]</scope>
    <source>
        <strain evidence="2">DYQJB</strain>
        <tissue evidence="2">Leaf</tissue>
    </source>
</reference>
<dbReference type="EMBL" id="JBGMDY010000001">
    <property type="protein sequence ID" value="KAL2347967.1"/>
    <property type="molecule type" value="Genomic_DNA"/>
</dbReference>
<sequence>MRVSMERGINMAWFFFFFFLSFLFTFSYGRIPFHAHIDRTNPTSSFPEDPTSPSHPTTLFPRHPMPLSPHRCHYYKPQPRGKVRHIARGWTRFGRVQPNRHRPMPQAQPKHTPFVKRIRKFLNNL</sequence>
<name>A0ABD1NIK4_9FABA</name>
<protein>
    <submittedName>
        <fullName evidence="2">Uncharacterized protein</fullName>
    </submittedName>
</protein>
<evidence type="ECO:0000313" key="3">
    <source>
        <dbReference type="Proteomes" id="UP001603857"/>
    </source>
</evidence>
<proteinExistence type="predicted"/>
<evidence type="ECO:0000313" key="2">
    <source>
        <dbReference type="EMBL" id="KAL2347967.1"/>
    </source>
</evidence>
<keyword evidence="3" id="KW-1185">Reference proteome</keyword>
<feature type="region of interest" description="Disordered" evidence="1">
    <location>
        <begin position="43"/>
        <end position="63"/>
    </location>
</feature>